<protein>
    <submittedName>
        <fullName evidence="5">Uncharacterized protein</fullName>
    </submittedName>
</protein>
<keyword evidence="6" id="KW-1185">Reference proteome</keyword>
<evidence type="ECO:0000256" key="1">
    <source>
        <dbReference type="ARBA" id="ARBA00007692"/>
    </source>
</evidence>
<accession>A0A087H4A1</accession>
<gene>
    <name evidence="5" type="ordered locus">AALP_Aa4g193600</name>
</gene>
<feature type="compositionally biased region" description="Low complexity" evidence="4">
    <location>
        <begin position="1"/>
        <end position="10"/>
    </location>
</feature>
<dbReference type="GO" id="GO:0042646">
    <property type="term" value="C:plastid nucleoid"/>
    <property type="evidence" value="ECO:0007669"/>
    <property type="project" value="EnsemblPlants"/>
</dbReference>
<dbReference type="InterPro" id="IPR003690">
    <property type="entry name" value="MTERF"/>
</dbReference>
<dbReference type="EMBL" id="CM002872">
    <property type="protein sequence ID" value="KFK36953.1"/>
    <property type="molecule type" value="Genomic_DNA"/>
</dbReference>
<evidence type="ECO:0000256" key="4">
    <source>
        <dbReference type="SAM" id="MobiDB-lite"/>
    </source>
</evidence>
<dbReference type="PANTHER" id="PTHR13068">
    <property type="entry name" value="CGI-12 PROTEIN-RELATED"/>
    <property type="match status" value="1"/>
</dbReference>
<sequence length="303" mass="34232">MSAAALSSSLYISPKKPSCPQQSQLTKPTTIKTTIHHSHPLFTVADQTVTLQMKEKILCLELMGIDSGKVLSLNPCLRSASLDSVESVLHFLQSKGIYPNDLPRILGMCPKILTSDIRTELNFVFMFLKSDLNVPENGFRKVIKKCPRLLISSVEDQLKPALFYLQRLGFKDLDSLAYQDPVLLVSSVENTLIPKLRFLESIGFSRSEAIGMILRCPALFTFSIENNFKPKLEYFMSGIQGKLENLKEFPQYFAFSLEKRIKPRHLESMERGLELPLSLMLKSTDEEFQQLLLLTKPSSIANV</sequence>
<keyword evidence="2" id="KW-0805">Transcription regulation</keyword>
<dbReference type="Gene3D" id="1.25.70.10">
    <property type="entry name" value="Transcription termination factor 3, mitochondrial"/>
    <property type="match status" value="1"/>
</dbReference>
<evidence type="ECO:0000256" key="2">
    <source>
        <dbReference type="ARBA" id="ARBA00022472"/>
    </source>
</evidence>
<dbReference type="OrthoDB" id="637682at2759"/>
<organism evidence="5 6">
    <name type="scientific">Arabis alpina</name>
    <name type="common">Alpine rock-cress</name>
    <dbReference type="NCBI Taxonomy" id="50452"/>
    <lineage>
        <taxon>Eukaryota</taxon>
        <taxon>Viridiplantae</taxon>
        <taxon>Streptophyta</taxon>
        <taxon>Embryophyta</taxon>
        <taxon>Tracheophyta</taxon>
        <taxon>Spermatophyta</taxon>
        <taxon>Magnoliopsida</taxon>
        <taxon>eudicotyledons</taxon>
        <taxon>Gunneridae</taxon>
        <taxon>Pentapetalae</taxon>
        <taxon>rosids</taxon>
        <taxon>malvids</taxon>
        <taxon>Brassicales</taxon>
        <taxon>Brassicaceae</taxon>
        <taxon>Arabideae</taxon>
        <taxon>Arabis</taxon>
    </lineage>
</organism>
<dbReference type="Pfam" id="PF02536">
    <property type="entry name" value="mTERF"/>
    <property type="match status" value="2"/>
</dbReference>
<dbReference type="SMART" id="SM00733">
    <property type="entry name" value="Mterf"/>
    <property type="match status" value="6"/>
</dbReference>
<dbReference type="FunFam" id="1.25.70.10:FF:000010">
    <property type="entry name" value="Transcription termination factor MTEF1, chloroplastic"/>
    <property type="match status" value="1"/>
</dbReference>
<feature type="region of interest" description="Disordered" evidence="4">
    <location>
        <begin position="1"/>
        <end position="25"/>
    </location>
</feature>
<dbReference type="AlphaFoldDB" id="A0A087H4A1"/>
<name>A0A087H4A1_ARAAL</name>
<dbReference type="PANTHER" id="PTHR13068:SF78">
    <property type="entry name" value="MITOCHONDRIAL TRANSCRIPTION TERMINATION FACTOR FAMILY PROTEIN"/>
    <property type="match status" value="1"/>
</dbReference>
<dbReference type="GO" id="GO:0003729">
    <property type="term" value="F:mRNA binding"/>
    <property type="evidence" value="ECO:0007669"/>
    <property type="project" value="EnsemblPlants"/>
</dbReference>
<dbReference type="Gramene" id="KFK36953">
    <property type="protein sequence ID" value="KFK36953"/>
    <property type="gene ID" value="AALP_AA4G193600"/>
</dbReference>
<reference evidence="6" key="1">
    <citation type="journal article" date="2015" name="Nat. Plants">
        <title>Genome expansion of Arabis alpina linked with retrotransposition and reduced symmetric DNA methylation.</title>
        <authorList>
            <person name="Willing E.M."/>
            <person name="Rawat V."/>
            <person name="Mandakova T."/>
            <person name="Maumus F."/>
            <person name="James G.V."/>
            <person name="Nordstroem K.J."/>
            <person name="Becker C."/>
            <person name="Warthmann N."/>
            <person name="Chica C."/>
            <person name="Szarzynska B."/>
            <person name="Zytnicki M."/>
            <person name="Albani M.C."/>
            <person name="Kiefer C."/>
            <person name="Bergonzi S."/>
            <person name="Castaings L."/>
            <person name="Mateos J.L."/>
            <person name="Berns M.C."/>
            <person name="Bujdoso N."/>
            <person name="Piofczyk T."/>
            <person name="de Lorenzo L."/>
            <person name="Barrero-Sicilia C."/>
            <person name="Mateos I."/>
            <person name="Piednoel M."/>
            <person name="Hagmann J."/>
            <person name="Chen-Min-Tao R."/>
            <person name="Iglesias-Fernandez R."/>
            <person name="Schuster S.C."/>
            <person name="Alonso-Blanco C."/>
            <person name="Roudier F."/>
            <person name="Carbonero P."/>
            <person name="Paz-Ares J."/>
            <person name="Davis S.J."/>
            <person name="Pecinka A."/>
            <person name="Quesneville H."/>
            <person name="Colot V."/>
            <person name="Lysak M.A."/>
            <person name="Weigel D."/>
            <person name="Coupland G."/>
            <person name="Schneeberger K."/>
        </authorList>
    </citation>
    <scope>NUCLEOTIDE SEQUENCE [LARGE SCALE GENOMIC DNA]</scope>
    <source>
        <strain evidence="6">cv. Pajares</strain>
    </source>
</reference>
<keyword evidence="2" id="KW-0806">Transcription termination</keyword>
<dbReference type="eggNOG" id="KOG1267">
    <property type="taxonomic scope" value="Eukaryota"/>
</dbReference>
<dbReference type="Proteomes" id="UP000029120">
    <property type="component" value="Chromosome 4"/>
</dbReference>
<dbReference type="InterPro" id="IPR038538">
    <property type="entry name" value="MTERF_sf"/>
</dbReference>
<dbReference type="GO" id="GO:0006353">
    <property type="term" value="P:DNA-templated transcription termination"/>
    <property type="evidence" value="ECO:0007669"/>
    <property type="project" value="UniProtKB-KW"/>
</dbReference>
<dbReference type="GO" id="GO:0009507">
    <property type="term" value="C:chloroplast"/>
    <property type="evidence" value="ECO:0007669"/>
    <property type="project" value="EnsemblPlants"/>
</dbReference>
<evidence type="ECO:0000256" key="3">
    <source>
        <dbReference type="ARBA" id="ARBA00022946"/>
    </source>
</evidence>
<proteinExistence type="inferred from homology"/>
<evidence type="ECO:0000313" key="6">
    <source>
        <dbReference type="Proteomes" id="UP000029120"/>
    </source>
</evidence>
<dbReference type="GO" id="GO:0071472">
    <property type="term" value="P:cellular response to salt stress"/>
    <property type="evidence" value="ECO:0007669"/>
    <property type="project" value="EnsemblPlants"/>
</dbReference>
<keyword evidence="2" id="KW-0804">Transcription</keyword>
<evidence type="ECO:0000313" key="5">
    <source>
        <dbReference type="EMBL" id="KFK36953.1"/>
    </source>
</evidence>
<dbReference type="OMA" id="IFGMCPK"/>
<comment type="similarity">
    <text evidence="1">Belongs to the mTERF family.</text>
</comment>
<keyword evidence="3" id="KW-0809">Transit peptide</keyword>